<evidence type="ECO:0000256" key="7">
    <source>
        <dbReference type="HAMAP-Rule" id="MF_00156"/>
    </source>
</evidence>
<dbReference type="PANTHER" id="PTHR20881">
    <property type="entry name" value="3-METHYL-2-OXOBUTANOATE HYDROXYMETHYLTRANSFERASE"/>
    <property type="match status" value="1"/>
</dbReference>
<dbReference type="UniPathway" id="UPA00028">
    <property type="reaction ID" value="UER00003"/>
</dbReference>
<comment type="subunit">
    <text evidence="3 7">Homodecamer; pentamer of dimers.</text>
</comment>
<dbReference type="AlphaFoldDB" id="A0A8J6N7Q9"/>
<feature type="binding site" evidence="7 10">
    <location>
        <position position="117"/>
    </location>
    <ligand>
        <name>Mg(2+)</name>
        <dbReference type="ChEBI" id="CHEBI:18420"/>
    </ligand>
</feature>
<dbReference type="EC" id="2.1.2.11" evidence="7"/>
<dbReference type="Proteomes" id="UP000599024">
    <property type="component" value="Unassembled WGS sequence"/>
</dbReference>
<dbReference type="Pfam" id="PF02548">
    <property type="entry name" value="Pantoate_transf"/>
    <property type="match status" value="1"/>
</dbReference>
<evidence type="ECO:0000256" key="10">
    <source>
        <dbReference type="PIRSR" id="PIRSR000388-3"/>
    </source>
</evidence>
<evidence type="ECO:0000313" key="12">
    <source>
        <dbReference type="Proteomes" id="UP000599024"/>
    </source>
</evidence>
<proteinExistence type="inferred from homology"/>
<evidence type="ECO:0000256" key="8">
    <source>
        <dbReference type="PIRSR" id="PIRSR000388-1"/>
    </source>
</evidence>
<dbReference type="FunFam" id="3.20.20.60:FF:000003">
    <property type="entry name" value="3-methyl-2-oxobutanoate hydroxymethyltransferase"/>
    <property type="match status" value="1"/>
</dbReference>
<evidence type="ECO:0000256" key="5">
    <source>
        <dbReference type="ARBA" id="ARBA00022679"/>
    </source>
</evidence>
<feature type="binding site" evidence="7 9">
    <location>
        <position position="115"/>
    </location>
    <ligand>
        <name>3-methyl-2-oxobutanoate</name>
        <dbReference type="ChEBI" id="CHEBI:11851"/>
    </ligand>
</feature>
<dbReference type="PIRSF" id="PIRSF000388">
    <property type="entry name" value="Pantoate_hydroxy_MeTrfase"/>
    <property type="match status" value="1"/>
</dbReference>
<evidence type="ECO:0000256" key="6">
    <source>
        <dbReference type="ARBA" id="ARBA00056497"/>
    </source>
</evidence>
<keyword evidence="7" id="KW-0963">Cytoplasm</keyword>
<keyword evidence="4 7" id="KW-0566">Pantothenate biosynthesis</keyword>
<feature type="binding site" evidence="7 10">
    <location>
        <position position="85"/>
    </location>
    <ligand>
        <name>Mg(2+)</name>
        <dbReference type="ChEBI" id="CHEBI:18420"/>
    </ligand>
</feature>
<comment type="caution">
    <text evidence="11">The sequence shown here is derived from an EMBL/GenBank/DDBJ whole genome shotgun (WGS) entry which is preliminary data.</text>
</comment>
<evidence type="ECO:0000256" key="3">
    <source>
        <dbReference type="ARBA" id="ARBA00011424"/>
    </source>
</evidence>
<feature type="binding site" evidence="7 9">
    <location>
        <position position="85"/>
    </location>
    <ligand>
        <name>3-methyl-2-oxobutanoate</name>
        <dbReference type="ChEBI" id="CHEBI:11851"/>
    </ligand>
</feature>
<comment type="subcellular location">
    <subcellularLocation>
        <location evidence="7">Cytoplasm</location>
    </subcellularLocation>
</comment>
<dbReference type="NCBIfam" id="TIGR00222">
    <property type="entry name" value="panB"/>
    <property type="match status" value="1"/>
</dbReference>
<dbReference type="InterPro" id="IPR040442">
    <property type="entry name" value="Pyrv_kinase-like_dom_sf"/>
</dbReference>
<dbReference type="InterPro" id="IPR003700">
    <property type="entry name" value="Pantoate_hydroxy_MeTrfase"/>
</dbReference>
<dbReference type="Gene3D" id="3.20.20.60">
    <property type="entry name" value="Phosphoenolpyruvate-binding domains"/>
    <property type="match status" value="1"/>
</dbReference>
<evidence type="ECO:0000313" key="11">
    <source>
        <dbReference type="EMBL" id="MBC8208244.1"/>
    </source>
</evidence>
<dbReference type="GO" id="GO:0015940">
    <property type="term" value="P:pantothenate biosynthetic process"/>
    <property type="evidence" value="ECO:0007669"/>
    <property type="project" value="UniProtKB-UniRule"/>
</dbReference>
<comment type="pathway">
    <text evidence="1 7">Cofactor biosynthesis; (R)-pantothenate biosynthesis; (R)-pantoate from 3-methyl-2-oxobutanoate: step 1/2.</text>
</comment>
<keyword evidence="7 10" id="KW-0460">Magnesium</keyword>
<dbReference type="CDD" id="cd06557">
    <property type="entry name" value="KPHMT-like"/>
    <property type="match status" value="1"/>
</dbReference>
<keyword evidence="7 10" id="KW-0479">Metal-binding</keyword>
<reference evidence="11 12" key="1">
    <citation type="submission" date="2020-08" db="EMBL/GenBank/DDBJ databases">
        <title>Bridging the membrane lipid divide: bacteria of the FCB group superphylum have the potential to synthesize archaeal ether lipids.</title>
        <authorList>
            <person name="Villanueva L."/>
            <person name="Von Meijenfeldt F.A.B."/>
            <person name="Westbye A.B."/>
            <person name="Yadav S."/>
            <person name="Hopmans E.C."/>
            <person name="Dutilh B.E."/>
            <person name="Sinninghe Damste J.S."/>
        </authorList>
    </citation>
    <scope>NUCLEOTIDE SEQUENCE [LARGE SCALE GENOMIC DNA]</scope>
    <source>
        <strain evidence="11">NIOZ-UU81</strain>
    </source>
</reference>
<comment type="function">
    <text evidence="6 7">Catalyzes the reversible reaction in which hydroxymethyl group from 5,10-methylenetetrahydrofolate is transferred onto alpha-ketoisovalerate to form ketopantoate.</text>
</comment>
<comment type="catalytic activity">
    <reaction evidence="7">
        <text>(6R)-5,10-methylene-5,6,7,8-tetrahydrofolate + 3-methyl-2-oxobutanoate + H2O = 2-dehydropantoate + (6S)-5,6,7,8-tetrahydrofolate</text>
        <dbReference type="Rhea" id="RHEA:11824"/>
        <dbReference type="ChEBI" id="CHEBI:11561"/>
        <dbReference type="ChEBI" id="CHEBI:11851"/>
        <dbReference type="ChEBI" id="CHEBI:15377"/>
        <dbReference type="ChEBI" id="CHEBI:15636"/>
        <dbReference type="ChEBI" id="CHEBI:57453"/>
        <dbReference type="EC" id="2.1.2.11"/>
    </reaction>
</comment>
<gene>
    <name evidence="7 11" type="primary">panB</name>
    <name evidence="11" type="ORF">H8E79_03630</name>
</gene>
<dbReference type="InterPro" id="IPR015813">
    <property type="entry name" value="Pyrv/PenolPyrv_kinase-like_dom"/>
</dbReference>
<sequence>MNKRKTIQDFRAMKQAGEKITMLTAYDAAMSGLFASCGVDMLLVGDSLGMVVLGYDSTVPVTMAEMLHHSAAARRGAPGAFLVGDLPFGSYQSGARDAIMNGTRFLKEAGCDAVKLEGGLEVCETVRAMVAAGIPVMGHIGLTPQTVNQLGGYKVQGRDLESARRLLREARALEEAGAFGIVMECVPEQLAALITQQVAMPTIGIGAGVGCDGQVLVSHDLLGMFEKFIPKFVKTYANLAPLIREGVSAYLAEVRGSQFPDAEHSFVSDADLTQLLESAEEPAV</sequence>
<comment type="cofactor">
    <cofactor evidence="7 10">
        <name>Mg(2+)</name>
        <dbReference type="ChEBI" id="CHEBI:18420"/>
    </cofactor>
    <text evidence="7 10">Binds 1 Mg(2+) ion per subunit.</text>
</comment>
<feature type="binding site" evidence="7 10">
    <location>
        <position position="46"/>
    </location>
    <ligand>
        <name>Mg(2+)</name>
        <dbReference type="ChEBI" id="CHEBI:18420"/>
    </ligand>
</feature>
<dbReference type="GO" id="GO:0000287">
    <property type="term" value="F:magnesium ion binding"/>
    <property type="evidence" value="ECO:0007669"/>
    <property type="project" value="TreeGrafter"/>
</dbReference>
<comment type="similarity">
    <text evidence="2 7">Belongs to the PanB family.</text>
</comment>
<protein>
    <recommendedName>
        <fullName evidence="7">3-methyl-2-oxobutanoate hydroxymethyltransferase</fullName>
        <ecNumber evidence="7">2.1.2.11</ecNumber>
    </recommendedName>
    <alternativeName>
        <fullName evidence="7">Ketopantoate hydroxymethyltransferase</fullName>
        <shortName evidence="7">KPHMT</shortName>
    </alternativeName>
</protein>
<feature type="active site" description="Proton acceptor" evidence="7 8">
    <location>
        <position position="184"/>
    </location>
</feature>
<accession>A0A8J6N7Q9</accession>
<feature type="binding site" evidence="7 9">
    <location>
        <begin position="46"/>
        <end position="47"/>
    </location>
    <ligand>
        <name>3-methyl-2-oxobutanoate</name>
        <dbReference type="ChEBI" id="CHEBI:11851"/>
    </ligand>
</feature>
<dbReference type="HAMAP" id="MF_00156">
    <property type="entry name" value="PanB"/>
    <property type="match status" value="1"/>
</dbReference>
<organism evidence="11 12">
    <name type="scientific">Candidatus Desulfatifera sulfidica</name>
    <dbReference type="NCBI Taxonomy" id="2841691"/>
    <lineage>
        <taxon>Bacteria</taxon>
        <taxon>Pseudomonadati</taxon>
        <taxon>Thermodesulfobacteriota</taxon>
        <taxon>Desulfobulbia</taxon>
        <taxon>Desulfobulbales</taxon>
        <taxon>Desulfobulbaceae</taxon>
        <taxon>Candidatus Desulfatifera</taxon>
    </lineage>
</organism>
<dbReference type="SUPFAM" id="SSF51621">
    <property type="entry name" value="Phosphoenolpyruvate/pyruvate domain"/>
    <property type="match status" value="1"/>
</dbReference>
<keyword evidence="5 7" id="KW-0808">Transferase</keyword>
<evidence type="ECO:0000256" key="4">
    <source>
        <dbReference type="ARBA" id="ARBA00022655"/>
    </source>
</evidence>
<name>A0A8J6N7Q9_9BACT</name>
<dbReference type="GO" id="GO:0003864">
    <property type="term" value="F:3-methyl-2-oxobutanoate hydroxymethyltransferase activity"/>
    <property type="evidence" value="ECO:0007669"/>
    <property type="project" value="UniProtKB-UniRule"/>
</dbReference>
<dbReference type="PANTHER" id="PTHR20881:SF0">
    <property type="entry name" value="3-METHYL-2-OXOBUTANOATE HYDROXYMETHYLTRANSFERASE"/>
    <property type="match status" value="1"/>
</dbReference>
<dbReference type="GO" id="GO:0005737">
    <property type="term" value="C:cytoplasm"/>
    <property type="evidence" value="ECO:0007669"/>
    <property type="project" value="UniProtKB-SubCell"/>
</dbReference>
<dbReference type="NCBIfam" id="NF001452">
    <property type="entry name" value="PRK00311.1"/>
    <property type="match status" value="1"/>
</dbReference>
<dbReference type="EMBL" id="JACNLK010000032">
    <property type="protein sequence ID" value="MBC8208244.1"/>
    <property type="molecule type" value="Genomic_DNA"/>
</dbReference>
<evidence type="ECO:0000256" key="2">
    <source>
        <dbReference type="ARBA" id="ARBA00008676"/>
    </source>
</evidence>
<evidence type="ECO:0000256" key="1">
    <source>
        <dbReference type="ARBA" id="ARBA00005033"/>
    </source>
</evidence>
<evidence type="ECO:0000256" key="9">
    <source>
        <dbReference type="PIRSR" id="PIRSR000388-2"/>
    </source>
</evidence>